<comment type="caution">
    <text evidence="1">The sequence shown here is derived from an EMBL/GenBank/DDBJ whole genome shotgun (WGS) entry which is preliminary data.</text>
</comment>
<gene>
    <name evidence="1" type="ORF">GCM10010307_69150</name>
</gene>
<dbReference type="Proteomes" id="UP001500151">
    <property type="component" value="Unassembled WGS sequence"/>
</dbReference>
<keyword evidence="2" id="KW-1185">Reference proteome</keyword>
<accession>A0ABP6DZ26</accession>
<evidence type="ECO:0000313" key="2">
    <source>
        <dbReference type="Proteomes" id="UP001500151"/>
    </source>
</evidence>
<reference evidence="2" key="1">
    <citation type="journal article" date="2019" name="Int. J. Syst. Evol. Microbiol.">
        <title>The Global Catalogue of Microorganisms (GCM) 10K type strain sequencing project: providing services to taxonomists for standard genome sequencing and annotation.</title>
        <authorList>
            <consortium name="The Broad Institute Genomics Platform"/>
            <consortium name="The Broad Institute Genome Sequencing Center for Infectious Disease"/>
            <person name="Wu L."/>
            <person name="Ma J."/>
        </authorList>
    </citation>
    <scope>NUCLEOTIDE SEQUENCE [LARGE SCALE GENOMIC DNA]</scope>
    <source>
        <strain evidence="2">JCM 4524</strain>
    </source>
</reference>
<evidence type="ECO:0008006" key="3">
    <source>
        <dbReference type="Google" id="ProtNLM"/>
    </source>
</evidence>
<evidence type="ECO:0000313" key="1">
    <source>
        <dbReference type="EMBL" id="GAA2655985.1"/>
    </source>
</evidence>
<protein>
    <recommendedName>
        <fullName evidence="3">DUF3558 domain-containing protein</fullName>
    </recommendedName>
</protein>
<name>A0ABP6DZ26_9ACTN</name>
<dbReference type="EMBL" id="BAAASJ010000112">
    <property type="protein sequence ID" value="GAA2655985.1"/>
    <property type="molecule type" value="Genomic_DNA"/>
</dbReference>
<sequence>MLVVGAHLWLNTNLFGGKDVCGGLVSTDSVDAVFSKSGRVSDRDGLDDRPGDRLAFTCTVENSSFLPGSDTKYLRISGSRERGDFPFTDNGRWPSPATMSFFSGGAIGAVGSDHGWVLLPDACTTADGPAIIEGYAPEGSAPVKFTQLLTEFANSAAERAGCAAEEPLTAPDALAAAPEARQVKDGVVCGLAGLEFPGPKGQTKVREMVLDRTSSTWSCEVTGHATYAVTQESHIVAGIRSSPGYKEQSRVAGHQVSGFDARHVVADCAGTPTYFSMELGQDYTSAIGESGAPRTKDLFENFVDVAGKRFGCNAH</sequence>
<proteinExistence type="predicted"/>
<organism evidence="1 2">
    <name type="scientific">Streptomyces vastus</name>
    <dbReference type="NCBI Taxonomy" id="285451"/>
    <lineage>
        <taxon>Bacteria</taxon>
        <taxon>Bacillati</taxon>
        <taxon>Actinomycetota</taxon>
        <taxon>Actinomycetes</taxon>
        <taxon>Kitasatosporales</taxon>
        <taxon>Streptomycetaceae</taxon>
        <taxon>Streptomyces</taxon>
    </lineage>
</organism>